<protein>
    <submittedName>
        <fullName evidence="5">ADP-ribose pyrophosphatase YjhB, NUDIX family</fullName>
    </submittedName>
</protein>
<reference evidence="6" key="1">
    <citation type="submission" date="2017-01" db="EMBL/GenBank/DDBJ databases">
        <authorList>
            <person name="Varghese N."/>
            <person name="Submissions S."/>
        </authorList>
    </citation>
    <scope>NUCLEOTIDE SEQUENCE [LARGE SCALE GENOMIC DNA]</scope>
    <source>
        <strain evidence="6">DSM 29430</strain>
    </source>
</reference>
<organism evidence="5 6">
    <name type="scientific">Roseivivax lentus</name>
    <dbReference type="NCBI Taxonomy" id="633194"/>
    <lineage>
        <taxon>Bacteria</taxon>
        <taxon>Pseudomonadati</taxon>
        <taxon>Pseudomonadota</taxon>
        <taxon>Alphaproteobacteria</taxon>
        <taxon>Rhodobacterales</taxon>
        <taxon>Roseobacteraceae</taxon>
        <taxon>Roseivivax</taxon>
    </lineage>
</organism>
<dbReference type="InterPro" id="IPR020476">
    <property type="entry name" value="Nudix_hydrolase"/>
</dbReference>
<accession>A0A1N7PJY0</accession>
<dbReference type="EMBL" id="FTOQ01000016">
    <property type="protein sequence ID" value="SIT10790.1"/>
    <property type="molecule type" value="Genomic_DNA"/>
</dbReference>
<dbReference type="OrthoDB" id="9761969at2"/>
<comment type="similarity">
    <text evidence="3">Belongs to the Nudix hydrolase family.</text>
</comment>
<dbReference type="PANTHER" id="PTHR43736:SF1">
    <property type="entry name" value="DIHYDRONEOPTERIN TRIPHOSPHATE DIPHOSPHATASE"/>
    <property type="match status" value="1"/>
</dbReference>
<comment type="cofactor">
    <cofactor evidence="1">
        <name>Mg(2+)</name>
        <dbReference type="ChEBI" id="CHEBI:18420"/>
    </cofactor>
</comment>
<name>A0A1N7PJY0_9RHOB</name>
<dbReference type="RefSeq" id="WP_076450225.1">
    <property type="nucleotide sequence ID" value="NZ_FTOQ01000016.1"/>
</dbReference>
<evidence type="ECO:0000259" key="4">
    <source>
        <dbReference type="PROSITE" id="PS51462"/>
    </source>
</evidence>
<evidence type="ECO:0000256" key="2">
    <source>
        <dbReference type="ARBA" id="ARBA00022801"/>
    </source>
</evidence>
<dbReference type="InterPro" id="IPR020084">
    <property type="entry name" value="NUDIX_hydrolase_CS"/>
</dbReference>
<feature type="domain" description="Nudix hydrolase" evidence="4">
    <location>
        <begin position="9"/>
        <end position="135"/>
    </location>
</feature>
<evidence type="ECO:0000313" key="5">
    <source>
        <dbReference type="EMBL" id="SIT10790.1"/>
    </source>
</evidence>
<dbReference type="Proteomes" id="UP000186684">
    <property type="component" value="Unassembled WGS sequence"/>
</dbReference>
<evidence type="ECO:0000313" key="6">
    <source>
        <dbReference type="Proteomes" id="UP000186684"/>
    </source>
</evidence>
<gene>
    <name evidence="5" type="ORF">SAMN05421759_11660</name>
</gene>
<dbReference type="SUPFAM" id="SSF55811">
    <property type="entry name" value="Nudix"/>
    <property type="match status" value="1"/>
</dbReference>
<dbReference type="PRINTS" id="PR00502">
    <property type="entry name" value="NUDIXFAMILY"/>
</dbReference>
<keyword evidence="2 3" id="KW-0378">Hydrolase</keyword>
<keyword evidence="6" id="KW-1185">Reference proteome</keyword>
<dbReference type="Pfam" id="PF00293">
    <property type="entry name" value="NUDIX"/>
    <property type="match status" value="1"/>
</dbReference>
<dbReference type="AlphaFoldDB" id="A0A1N7PJY0"/>
<dbReference type="STRING" id="633194.SAMN05421759_11660"/>
<dbReference type="PANTHER" id="PTHR43736">
    <property type="entry name" value="ADP-RIBOSE PYROPHOSPHATASE"/>
    <property type="match status" value="1"/>
</dbReference>
<dbReference type="PROSITE" id="PS51462">
    <property type="entry name" value="NUDIX"/>
    <property type="match status" value="1"/>
</dbReference>
<evidence type="ECO:0000256" key="1">
    <source>
        <dbReference type="ARBA" id="ARBA00001946"/>
    </source>
</evidence>
<proteinExistence type="inferred from homology"/>
<dbReference type="GO" id="GO:0016787">
    <property type="term" value="F:hydrolase activity"/>
    <property type="evidence" value="ECO:0007669"/>
    <property type="project" value="UniProtKB-KW"/>
</dbReference>
<dbReference type="InterPro" id="IPR015797">
    <property type="entry name" value="NUDIX_hydrolase-like_dom_sf"/>
</dbReference>
<dbReference type="InterPro" id="IPR000086">
    <property type="entry name" value="NUDIX_hydrolase_dom"/>
</dbReference>
<dbReference type="Gene3D" id="3.90.79.10">
    <property type="entry name" value="Nucleoside Triphosphate Pyrophosphohydrolase"/>
    <property type="match status" value="1"/>
</dbReference>
<dbReference type="PROSITE" id="PS00893">
    <property type="entry name" value="NUDIX_BOX"/>
    <property type="match status" value="1"/>
</dbReference>
<evidence type="ECO:0000256" key="3">
    <source>
        <dbReference type="RuleBase" id="RU003476"/>
    </source>
</evidence>
<sequence>MRSASRKSEPTPAALAVVIRGGHALLVRRRNRPDAGLWGYPGGKCEPGETAAETALRELAEETGLRAQRATALGTLHIIRPDFFYRLDAFVCHGAEGDARAADDAEEAGWFPVSRVIGGGLLMSRDVDRLCLRALGQDFR</sequence>